<gene>
    <name evidence="4" type="ORF">OLC1_LOCUS18203</name>
</gene>
<dbReference type="PANTHER" id="PTHR35094:SF7">
    <property type="entry name" value="LEUCINE-RICH REPEAT EXTENSIN-LIKE PROTEIN 2"/>
    <property type="match status" value="1"/>
</dbReference>
<feature type="signal peptide" evidence="3">
    <location>
        <begin position="1"/>
        <end position="29"/>
    </location>
</feature>
<name>A0AAV1DRS7_OLDCO</name>
<keyword evidence="2" id="KW-0472">Membrane</keyword>
<dbReference type="PANTHER" id="PTHR35094">
    <property type="entry name" value="LEUCINE-RICH REPEAT EXTENSIN-LIKE PROTEIN 2"/>
    <property type="match status" value="1"/>
</dbReference>
<keyword evidence="2" id="KW-0812">Transmembrane</keyword>
<evidence type="ECO:0000256" key="3">
    <source>
        <dbReference type="SAM" id="SignalP"/>
    </source>
</evidence>
<dbReference type="Proteomes" id="UP001161247">
    <property type="component" value="Chromosome 6"/>
</dbReference>
<reference evidence="4" key="1">
    <citation type="submission" date="2023-03" db="EMBL/GenBank/DDBJ databases">
        <authorList>
            <person name="Julca I."/>
        </authorList>
    </citation>
    <scope>NUCLEOTIDE SEQUENCE</scope>
</reference>
<evidence type="ECO:0000256" key="2">
    <source>
        <dbReference type="SAM" id="Phobius"/>
    </source>
</evidence>
<organism evidence="4 5">
    <name type="scientific">Oldenlandia corymbosa var. corymbosa</name>
    <dbReference type="NCBI Taxonomy" id="529605"/>
    <lineage>
        <taxon>Eukaryota</taxon>
        <taxon>Viridiplantae</taxon>
        <taxon>Streptophyta</taxon>
        <taxon>Embryophyta</taxon>
        <taxon>Tracheophyta</taxon>
        <taxon>Spermatophyta</taxon>
        <taxon>Magnoliopsida</taxon>
        <taxon>eudicotyledons</taxon>
        <taxon>Gunneridae</taxon>
        <taxon>Pentapetalae</taxon>
        <taxon>asterids</taxon>
        <taxon>lamiids</taxon>
        <taxon>Gentianales</taxon>
        <taxon>Rubiaceae</taxon>
        <taxon>Rubioideae</taxon>
        <taxon>Spermacoceae</taxon>
        <taxon>Hedyotis-Oldenlandia complex</taxon>
        <taxon>Oldenlandia</taxon>
    </lineage>
</organism>
<feature type="region of interest" description="Disordered" evidence="1">
    <location>
        <begin position="60"/>
        <end position="88"/>
    </location>
</feature>
<protein>
    <submittedName>
        <fullName evidence="4">OLC1v1010649C1</fullName>
    </submittedName>
</protein>
<keyword evidence="2" id="KW-1133">Transmembrane helix</keyword>
<proteinExistence type="predicted"/>
<keyword evidence="5" id="KW-1185">Reference proteome</keyword>
<feature type="compositionally biased region" description="Pro residues" evidence="1">
    <location>
        <begin position="64"/>
        <end position="88"/>
    </location>
</feature>
<evidence type="ECO:0000313" key="5">
    <source>
        <dbReference type="Proteomes" id="UP001161247"/>
    </source>
</evidence>
<feature type="chain" id="PRO_5043965097" evidence="3">
    <location>
        <begin position="30"/>
        <end position="166"/>
    </location>
</feature>
<feature type="transmembrane region" description="Helical" evidence="2">
    <location>
        <begin position="147"/>
        <end position="165"/>
    </location>
</feature>
<evidence type="ECO:0000256" key="1">
    <source>
        <dbReference type="SAM" id="MobiDB-lite"/>
    </source>
</evidence>
<dbReference type="EMBL" id="OX459123">
    <property type="protein sequence ID" value="CAI9110595.1"/>
    <property type="molecule type" value="Genomic_DNA"/>
</dbReference>
<sequence>MWKHRNSPLVLKMKLTMILFLVNLVAIHANSNENNDRADLVESMPKTSMKCGECPCGNPCSQELPPPSPPPPAPAPPPKTTQNCAPPPPRFYYFSNPGDQTAQAVTPPPPPRFTYIIGGGPPGNLYPTDPYSLEIYNAATSNPSSSAAFLGLFLFVIYGLLWGYIV</sequence>
<dbReference type="AlphaFoldDB" id="A0AAV1DRS7"/>
<accession>A0AAV1DRS7</accession>
<keyword evidence="3" id="KW-0732">Signal</keyword>
<evidence type="ECO:0000313" key="4">
    <source>
        <dbReference type="EMBL" id="CAI9110595.1"/>
    </source>
</evidence>